<evidence type="ECO:0000256" key="6">
    <source>
        <dbReference type="SAM" id="Phobius"/>
    </source>
</evidence>
<feature type="chain" id="PRO_5004547985" description="Cardiolipin synthase N-terminal domain-containing protein" evidence="7">
    <location>
        <begin position="17"/>
        <end position="123"/>
    </location>
</feature>
<gene>
    <name evidence="9" type="ORF">H072_4940</name>
</gene>
<evidence type="ECO:0000256" key="4">
    <source>
        <dbReference type="ARBA" id="ARBA00022989"/>
    </source>
</evidence>
<comment type="caution">
    <text evidence="9">The sequence shown here is derived from an EMBL/GenBank/DDBJ whole genome shotgun (WGS) entry which is preliminary data.</text>
</comment>
<evidence type="ECO:0000259" key="8">
    <source>
        <dbReference type="Pfam" id="PF13396"/>
    </source>
</evidence>
<evidence type="ECO:0000313" key="9">
    <source>
        <dbReference type="EMBL" id="EPS41106.1"/>
    </source>
</evidence>
<feature type="domain" description="Cardiolipin synthase N-terminal" evidence="8">
    <location>
        <begin position="51"/>
        <end position="91"/>
    </location>
</feature>
<evidence type="ECO:0000256" key="7">
    <source>
        <dbReference type="SAM" id="SignalP"/>
    </source>
</evidence>
<proteinExistence type="predicted"/>
<keyword evidence="2" id="KW-1003">Cell membrane</keyword>
<organism evidence="9 10">
    <name type="scientific">Dactylellina haptotyla (strain CBS 200.50)</name>
    <name type="common">Nematode-trapping fungus</name>
    <name type="synonym">Monacrosporium haptotylum</name>
    <dbReference type="NCBI Taxonomy" id="1284197"/>
    <lineage>
        <taxon>Eukaryota</taxon>
        <taxon>Fungi</taxon>
        <taxon>Dikarya</taxon>
        <taxon>Ascomycota</taxon>
        <taxon>Pezizomycotina</taxon>
        <taxon>Orbiliomycetes</taxon>
        <taxon>Orbiliales</taxon>
        <taxon>Orbiliaceae</taxon>
        <taxon>Dactylellina</taxon>
    </lineage>
</organism>
<comment type="subcellular location">
    <subcellularLocation>
        <location evidence="1">Cell membrane</location>
        <topology evidence="1">Multi-pass membrane protein</topology>
    </subcellularLocation>
</comment>
<evidence type="ECO:0000256" key="3">
    <source>
        <dbReference type="ARBA" id="ARBA00022692"/>
    </source>
</evidence>
<keyword evidence="4 6" id="KW-1133">Transmembrane helix</keyword>
<sequence>MLWLFFLSLLPILATCAPADSDTNFFNDKNSPYNNLTYQIVGIVVGAILLILVIIVWVEVIGSSRGIFKKLFWCLFTFFIPVIGLLLYFCLSNRSRYRRERMLEAQLRDGQPMYQHGGPPYYR</sequence>
<keyword evidence="10" id="KW-1185">Reference proteome</keyword>
<protein>
    <recommendedName>
        <fullName evidence="8">Cardiolipin synthase N-terminal domain-containing protein</fullName>
    </recommendedName>
</protein>
<dbReference type="InterPro" id="IPR027379">
    <property type="entry name" value="CLS_N"/>
</dbReference>
<dbReference type="EMBL" id="AQGS01000256">
    <property type="protein sequence ID" value="EPS41106.1"/>
    <property type="molecule type" value="Genomic_DNA"/>
</dbReference>
<keyword evidence="7" id="KW-0732">Signal</keyword>
<evidence type="ECO:0000256" key="2">
    <source>
        <dbReference type="ARBA" id="ARBA00022475"/>
    </source>
</evidence>
<dbReference type="HOGENOM" id="CLU_164169_0_0_1"/>
<keyword evidence="5 6" id="KW-0472">Membrane</keyword>
<accession>S8AIX3</accession>
<keyword evidence="3 6" id="KW-0812">Transmembrane</keyword>
<evidence type="ECO:0000256" key="5">
    <source>
        <dbReference type="ARBA" id="ARBA00023136"/>
    </source>
</evidence>
<evidence type="ECO:0000256" key="1">
    <source>
        <dbReference type="ARBA" id="ARBA00004651"/>
    </source>
</evidence>
<name>S8AIX3_DACHA</name>
<reference evidence="9 10" key="1">
    <citation type="journal article" date="2013" name="PLoS Genet.">
        <title>Genomic mechanisms accounting for the adaptation to parasitism in nematode-trapping fungi.</title>
        <authorList>
            <person name="Meerupati T."/>
            <person name="Andersson K.M."/>
            <person name="Friman E."/>
            <person name="Kumar D."/>
            <person name="Tunlid A."/>
            <person name="Ahren D."/>
        </authorList>
    </citation>
    <scope>NUCLEOTIDE SEQUENCE [LARGE SCALE GENOMIC DNA]</scope>
    <source>
        <strain evidence="9 10">CBS 200.50</strain>
    </source>
</reference>
<reference evidence="10" key="2">
    <citation type="submission" date="2013-04" db="EMBL/GenBank/DDBJ databases">
        <title>Genomic mechanisms accounting for the adaptation to parasitism in nematode-trapping fungi.</title>
        <authorList>
            <person name="Ahren D.G."/>
        </authorList>
    </citation>
    <scope>NUCLEOTIDE SEQUENCE [LARGE SCALE GENOMIC DNA]</scope>
    <source>
        <strain evidence="10">CBS 200.50</strain>
    </source>
</reference>
<feature type="transmembrane region" description="Helical" evidence="6">
    <location>
        <begin position="37"/>
        <end position="58"/>
    </location>
</feature>
<feature type="transmembrane region" description="Helical" evidence="6">
    <location>
        <begin position="70"/>
        <end position="89"/>
    </location>
</feature>
<feature type="signal peptide" evidence="7">
    <location>
        <begin position="1"/>
        <end position="16"/>
    </location>
</feature>
<evidence type="ECO:0000313" key="10">
    <source>
        <dbReference type="Proteomes" id="UP000015100"/>
    </source>
</evidence>
<dbReference type="Proteomes" id="UP000015100">
    <property type="component" value="Unassembled WGS sequence"/>
</dbReference>
<dbReference type="GO" id="GO:0005886">
    <property type="term" value="C:plasma membrane"/>
    <property type="evidence" value="ECO:0007669"/>
    <property type="project" value="UniProtKB-SubCell"/>
</dbReference>
<dbReference type="AlphaFoldDB" id="S8AIX3"/>
<dbReference type="Pfam" id="PF13396">
    <property type="entry name" value="PLDc_N"/>
    <property type="match status" value="1"/>
</dbReference>